<feature type="region of interest" description="Disordered" evidence="1">
    <location>
        <begin position="635"/>
        <end position="687"/>
    </location>
</feature>
<dbReference type="Proteomes" id="UP000516072">
    <property type="component" value="Chromosome"/>
</dbReference>
<evidence type="ECO:0000256" key="1">
    <source>
        <dbReference type="SAM" id="MobiDB-lite"/>
    </source>
</evidence>
<organism evidence="3 4">
    <name type="scientific">Candidatus Nitrosacidococcus tergens</name>
    <dbReference type="NCBI Taxonomy" id="553981"/>
    <lineage>
        <taxon>Bacteria</taxon>
        <taxon>Pseudomonadati</taxon>
        <taxon>Pseudomonadota</taxon>
        <taxon>Gammaproteobacteria</taxon>
        <taxon>Chromatiales</taxon>
        <taxon>Chromatiaceae</taxon>
        <taxon>Candidatus Nitrosacidococcus</taxon>
    </lineage>
</organism>
<feature type="compositionally biased region" description="Gly residues" evidence="1">
    <location>
        <begin position="658"/>
        <end position="679"/>
    </location>
</feature>
<dbReference type="RefSeq" id="WP_197744970.1">
    <property type="nucleotide sequence ID" value="NZ_LR778175.1"/>
</dbReference>
<proteinExistence type="predicted"/>
<keyword evidence="4" id="KW-1185">Reference proteome</keyword>
<name>A0A7G1Q9J1_9GAMM</name>
<evidence type="ECO:0008006" key="5">
    <source>
        <dbReference type="Google" id="ProtNLM"/>
    </source>
</evidence>
<dbReference type="Pfam" id="PF11737">
    <property type="entry name" value="DUF3300"/>
    <property type="match status" value="1"/>
</dbReference>
<evidence type="ECO:0000313" key="4">
    <source>
        <dbReference type="Proteomes" id="UP000516072"/>
    </source>
</evidence>
<feature type="chain" id="PRO_5028946967" description="DUF3300 domain-containing protein" evidence="2">
    <location>
        <begin position="27"/>
        <end position="687"/>
    </location>
</feature>
<dbReference type="KEGG" id="ntg:NSCAC_0630"/>
<protein>
    <recommendedName>
        <fullName evidence="5">DUF3300 domain-containing protein</fullName>
    </recommendedName>
</protein>
<dbReference type="AlphaFoldDB" id="A0A7G1Q9J1"/>
<evidence type="ECO:0000256" key="2">
    <source>
        <dbReference type="SAM" id="SignalP"/>
    </source>
</evidence>
<dbReference type="PANTHER" id="PTHR40269:SF1">
    <property type="entry name" value="OUTER MEMBRANE PROTEIN"/>
    <property type="match status" value="1"/>
</dbReference>
<dbReference type="PANTHER" id="PTHR40269">
    <property type="entry name" value="OUTER MEMBRANE PROTEIN-RELATED"/>
    <property type="match status" value="1"/>
</dbReference>
<dbReference type="InterPro" id="IPR021728">
    <property type="entry name" value="DUF3300"/>
</dbReference>
<reference evidence="3 4" key="1">
    <citation type="submission" date="2020-03" db="EMBL/GenBank/DDBJ databases">
        <authorList>
            <person name="Picone N."/>
        </authorList>
    </citation>
    <scope>NUCLEOTIDE SEQUENCE [LARGE SCALE GENOMIC DNA]</scope>
    <source>
        <strain evidence="3">NSCAC1</strain>
    </source>
</reference>
<keyword evidence="2" id="KW-0732">Signal</keyword>
<gene>
    <name evidence="3" type="ORF">NSCAC_0630</name>
</gene>
<accession>A0A7G1Q9J1</accession>
<evidence type="ECO:0000313" key="3">
    <source>
        <dbReference type="EMBL" id="CAB1275364.1"/>
    </source>
</evidence>
<dbReference type="EMBL" id="LR778175">
    <property type="protein sequence ID" value="CAB1275364.1"/>
    <property type="molecule type" value="Genomic_DNA"/>
</dbReference>
<feature type="region of interest" description="Disordered" evidence="1">
    <location>
        <begin position="365"/>
        <end position="555"/>
    </location>
</feature>
<feature type="signal peptide" evidence="2">
    <location>
        <begin position="1"/>
        <end position="26"/>
    </location>
</feature>
<sequence>MKVKASLFYTIVIIFFALIFSPSVSAEENEAFTTEELDQILAPIALYPDSLLAQLLMASTYPTAISEAAKWSSENPTLEGSAAVRAVENRDWDPSVKSMVAFPQILSTMHDNLDWVQRLGYAFINQEKELWNRVQYLRKKAKEAGNLKSNDKYQVSSKEQTIIVQSPNPEVIYVPYYNPSIVYGPWWWPSYPPIWWNPWPGYGLYPGWGGGFAWGGVGISIGTGFFFGGINWMYGYSQIAYFNSFYYPYGLYGYGRHRGPMRWHHRSYGRLDGYDRNRIPYRGGGQRYTPSVRDRAIPNLNNRNGNGRSFTGIGNRGNQLAPSTIQRNTPSINNQQKIPSLNKDAQGKLLNNGQRIAPQTIQRATPKVTNQQIPQFNPNTQRSTTNNRQSIAPRSIQKNTPSVQGQQVPNFNKSTQNSGGTRLAPQTITPPSTATQRIPQFNRNNIQGPTTNNRQSLAPRSNTPSIAGQQIPNFNKNTQNSGGTRLAPQTITPPSTATQRIPQFNRNNIQGPTTNNRQSLAPRSNTPSIAGQQIPNFNKNTQNSGGTRLAPQTITPPSAATQRILQFNRNNIPAPRSNVTIPRSMPSVTNQQQVPQFNQNTQRSMNNRGANPQIIQRSAPTMRQPVPQIRSGGFRSAPSFNSGNRGFGSVPSFNGGTRNFGGSSGGMGSAPTGGGGDRGAGVWSRGR</sequence>